<sequence>MCTAAAVAEPSCNIAKGSIVKVAVKGITAQGLDVQIYGTAVTASIPIAKFSKRRPAGVDKPPVDVGEVVPAVMTSATSGGVQLSLAALETQPGALYTSEKDSIFAEAEEWLQHCSQASESEQQHVQGLYLSAWRGRRLLQRFISGYTHHSSSGGGSGGNGVVASLARSLAASSHAPSRAAPKRLPGGGPRAGHQQAGRAGAGCGARCGGHHSPQGHQLSLAGYGPHVSRVQDWHEGHGDGDAGGRVWQGARGASTAAAVHQVRHLPALPQGQLADESQAM</sequence>
<evidence type="ECO:0000313" key="3">
    <source>
        <dbReference type="EMBL" id="GFH22144.1"/>
    </source>
</evidence>
<feature type="domain" description="S1 motif" evidence="2">
    <location>
        <begin position="17"/>
        <end position="86"/>
    </location>
</feature>
<dbReference type="GO" id="GO:0003676">
    <property type="term" value="F:nucleic acid binding"/>
    <property type="evidence" value="ECO:0007669"/>
    <property type="project" value="InterPro"/>
</dbReference>
<name>A0A699ZTQ8_HAELA</name>
<comment type="caution">
    <text evidence="3">The sequence shown here is derived from an EMBL/GenBank/DDBJ whole genome shotgun (WGS) entry which is preliminary data.</text>
</comment>
<dbReference type="SMART" id="SM00316">
    <property type="entry name" value="S1"/>
    <property type="match status" value="1"/>
</dbReference>
<protein>
    <recommendedName>
        <fullName evidence="2">S1 motif domain-containing protein</fullName>
    </recommendedName>
</protein>
<feature type="region of interest" description="Disordered" evidence="1">
    <location>
        <begin position="172"/>
        <end position="222"/>
    </location>
</feature>
<accession>A0A699ZTQ8</accession>
<dbReference type="InterPro" id="IPR003029">
    <property type="entry name" value="S1_domain"/>
</dbReference>
<proteinExistence type="predicted"/>
<organism evidence="3 4">
    <name type="scientific">Haematococcus lacustris</name>
    <name type="common">Green alga</name>
    <name type="synonym">Haematococcus pluvialis</name>
    <dbReference type="NCBI Taxonomy" id="44745"/>
    <lineage>
        <taxon>Eukaryota</taxon>
        <taxon>Viridiplantae</taxon>
        <taxon>Chlorophyta</taxon>
        <taxon>core chlorophytes</taxon>
        <taxon>Chlorophyceae</taxon>
        <taxon>CS clade</taxon>
        <taxon>Chlamydomonadales</taxon>
        <taxon>Haematococcaceae</taxon>
        <taxon>Haematococcus</taxon>
    </lineage>
</organism>
<evidence type="ECO:0000313" key="4">
    <source>
        <dbReference type="Proteomes" id="UP000485058"/>
    </source>
</evidence>
<gene>
    <name evidence="3" type="ORF">HaLaN_19562</name>
</gene>
<evidence type="ECO:0000256" key="1">
    <source>
        <dbReference type="SAM" id="MobiDB-lite"/>
    </source>
</evidence>
<dbReference type="PROSITE" id="PS50126">
    <property type="entry name" value="S1"/>
    <property type="match status" value="1"/>
</dbReference>
<dbReference type="AlphaFoldDB" id="A0A699ZTQ8"/>
<dbReference type="Proteomes" id="UP000485058">
    <property type="component" value="Unassembled WGS sequence"/>
</dbReference>
<dbReference type="EMBL" id="BLLF01001978">
    <property type="protein sequence ID" value="GFH22144.1"/>
    <property type="molecule type" value="Genomic_DNA"/>
</dbReference>
<evidence type="ECO:0000259" key="2">
    <source>
        <dbReference type="PROSITE" id="PS50126"/>
    </source>
</evidence>
<keyword evidence="4" id="KW-1185">Reference proteome</keyword>
<reference evidence="3 4" key="1">
    <citation type="submission" date="2020-02" db="EMBL/GenBank/DDBJ databases">
        <title>Draft genome sequence of Haematococcus lacustris strain NIES-144.</title>
        <authorList>
            <person name="Morimoto D."/>
            <person name="Nakagawa S."/>
            <person name="Yoshida T."/>
            <person name="Sawayama S."/>
        </authorList>
    </citation>
    <scope>NUCLEOTIDE SEQUENCE [LARGE SCALE GENOMIC DNA]</scope>
    <source>
        <strain evidence="3 4">NIES-144</strain>
    </source>
</reference>